<sequence>MEEVEEQEKLLFNACSWIHQSQVVFIGAGAGISADSGLDLFRTPKDFWNFYPQLKPWNYYVPEMSNYNLFTKNPSLCWGYYAHRYTMYSSTEPHSGFNYLREICLLKNNNFFIYTTNIDGHFFKAGFDENKIYEPNGNIGFLQYLNKKDGDDVWPFDHLNIPKYELSTLLACEPYPVGLNMMPARPNIVLYEENNFSLKRVSQQKNKFEEYIDLVKQDDKITILEIGASGSLNGHTKPVRLITEQLVKTFKNRVKIVRINLDEYEVPNGHFGISMNAQEALKEIYYTLIRYQMNN</sequence>
<dbReference type="SUPFAM" id="SSF52467">
    <property type="entry name" value="DHS-like NAD/FAD-binding domain"/>
    <property type="match status" value="1"/>
</dbReference>
<evidence type="ECO:0000256" key="2">
    <source>
        <dbReference type="ARBA" id="ARBA00023027"/>
    </source>
</evidence>
<reference evidence="5 6" key="1">
    <citation type="submission" date="2020-08" db="EMBL/GenBank/DDBJ databases">
        <authorList>
            <person name="Hejnol A."/>
        </authorList>
    </citation>
    <scope>NUCLEOTIDE SEQUENCE [LARGE SCALE GENOMIC DNA]</scope>
</reference>
<dbReference type="CDD" id="cd00296">
    <property type="entry name" value="SIR2"/>
    <property type="match status" value="1"/>
</dbReference>
<evidence type="ECO:0000256" key="1">
    <source>
        <dbReference type="ARBA" id="ARBA00022679"/>
    </source>
</evidence>
<dbReference type="InterPro" id="IPR026590">
    <property type="entry name" value="Ssirtuin_cat_dom"/>
</dbReference>
<dbReference type="GO" id="GO:0070403">
    <property type="term" value="F:NAD+ binding"/>
    <property type="evidence" value="ECO:0007669"/>
    <property type="project" value="InterPro"/>
</dbReference>
<accession>A0A7I8VA46</accession>
<dbReference type="PANTHER" id="PTHR11085:SF10">
    <property type="entry name" value="NAD-DEPENDENT PROTEIN DEACYLASE SIRTUIN-5, MITOCHONDRIAL-RELATED"/>
    <property type="match status" value="1"/>
</dbReference>
<dbReference type="PROSITE" id="PS50305">
    <property type="entry name" value="SIRTUIN"/>
    <property type="match status" value="1"/>
</dbReference>
<protein>
    <recommendedName>
        <fullName evidence="4">Deacetylase sirtuin-type domain-containing protein</fullName>
    </recommendedName>
</protein>
<keyword evidence="2" id="KW-0520">NAD</keyword>
<dbReference type="OrthoDB" id="424302at2759"/>
<dbReference type="Proteomes" id="UP000549394">
    <property type="component" value="Unassembled WGS sequence"/>
</dbReference>
<dbReference type="InterPro" id="IPR029035">
    <property type="entry name" value="DHS-like_NAD/FAD-binding_dom"/>
</dbReference>
<dbReference type="PANTHER" id="PTHR11085">
    <property type="entry name" value="NAD-DEPENDENT PROTEIN DEACYLASE SIRTUIN-5, MITOCHONDRIAL-RELATED"/>
    <property type="match status" value="1"/>
</dbReference>
<gene>
    <name evidence="5" type="ORF">DGYR_LOCUS2151</name>
</gene>
<dbReference type="Gene3D" id="3.30.1600.10">
    <property type="entry name" value="SIR2/SIRT2 'Small Domain"/>
    <property type="match status" value="1"/>
</dbReference>
<comment type="caution">
    <text evidence="5">The sequence shown here is derived from an EMBL/GenBank/DDBJ whole genome shotgun (WGS) entry which is preliminary data.</text>
</comment>
<dbReference type="InterPro" id="IPR050134">
    <property type="entry name" value="NAD-dep_sirtuin_deacylases"/>
</dbReference>
<feature type="domain" description="Deacetylase sirtuin-type" evidence="4">
    <location>
        <begin position="1"/>
        <end position="295"/>
    </location>
</feature>
<organism evidence="5 6">
    <name type="scientific">Dimorphilus gyrociliatus</name>
    <dbReference type="NCBI Taxonomy" id="2664684"/>
    <lineage>
        <taxon>Eukaryota</taxon>
        <taxon>Metazoa</taxon>
        <taxon>Spiralia</taxon>
        <taxon>Lophotrochozoa</taxon>
        <taxon>Annelida</taxon>
        <taxon>Polychaeta</taxon>
        <taxon>Polychaeta incertae sedis</taxon>
        <taxon>Dinophilidae</taxon>
        <taxon>Dimorphilus</taxon>
    </lineage>
</organism>
<evidence type="ECO:0000313" key="5">
    <source>
        <dbReference type="EMBL" id="CAD5113111.1"/>
    </source>
</evidence>
<dbReference type="Gene3D" id="3.40.50.1220">
    <property type="entry name" value="TPP-binding domain"/>
    <property type="match status" value="1"/>
</dbReference>
<dbReference type="GO" id="GO:0017136">
    <property type="term" value="F:histone deacetylase activity, NAD-dependent"/>
    <property type="evidence" value="ECO:0007669"/>
    <property type="project" value="TreeGrafter"/>
</dbReference>
<dbReference type="EMBL" id="CAJFCJ010000003">
    <property type="protein sequence ID" value="CAD5113111.1"/>
    <property type="molecule type" value="Genomic_DNA"/>
</dbReference>
<dbReference type="AlphaFoldDB" id="A0A7I8VA46"/>
<proteinExistence type="predicted"/>
<evidence type="ECO:0000259" key="4">
    <source>
        <dbReference type="PROSITE" id="PS50305"/>
    </source>
</evidence>
<name>A0A7I8VA46_9ANNE</name>
<dbReference type="InterPro" id="IPR003000">
    <property type="entry name" value="Sirtuin"/>
</dbReference>
<evidence type="ECO:0000313" key="6">
    <source>
        <dbReference type="Proteomes" id="UP000549394"/>
    </source>
</evidence>
<keyword evidence="6" id="KW-1185">Reference proteome</keyword>
<evidence type="ECO:0000256" key="3">
    <source>
        <dbReference type="PROSITE-ProRule" id="PRU00236"/>
    </source>
</evidence>
<keyword evidence="1" id="KW-0808">Transferase</keyword>
<dbReference type="InterPro" id="IPR026591">
    <property type="entry name" value="Sirtuin_cat_small_dom_sf"/>
</dbReference>
<comment type="caution">
    <text evidence="3">Lacks conserved residue(s) required for the propagation of feature annotation.</text>
</comment>
<dbReference type="GO" id="GO:0005634">
    <property type="term" value="C:nucleus"/>
    <property type="evidence" value="ECO:0007669"/>
    <property type="project" value="TreeGrafter"/>
</dbReference>
<dbReference type="Pfam" id="PF02146">
    <property type="entry name" value="SIR2"/>
    <property type="match status" value="1"/>
</dbReference>